<reference evidence="1 2" key="1">
    <citation type="journal article" date="2018" name="Sci. Rep.">
        <title>Genomic signatures of local adaptation to the degree of environmental predictability in rotifers.</title>
        <authorList>
            <person name="Franch-Gras L."/>
            <person name="Hahn C."/>
            <person name="Garcia-Roger E.M."/>
            <person name="Carmona M.J."/>
            <person name="Serra M."/>
            <person name="Gomez A."/>
        </authorList>
    </citation>
    <scope>NUCLEOTIDE SEQUENCE [LARGE SCALE GENOMIC DNA]</scope>
    <source>
        <strain evidence="1">HYR1</strain>
    </source>
</reference>
<proteinExistence type="predicted"/>
<sequence>MSYEFVFTAKRVTLKSKSNLIFDTCDIEKLELRSFEPIQYKSPFWSKSLSYSNRQTRQKREAISLIIVPLFDHHFSNVLFQVTDVGQWFHFEDSARVVQTIGVGGLAFFQTKAKPLAERAALYYLSQLL</sequence>
<evidence type="ECO:0000313" key="1">
    <source>
        <dbReference type="EMBL" id="RNA09813.1"/>
    </source>
</evidence>
<protein>
    <submittedName>
        <fullName evidence="1">Uncharacterized protein</fullName>
    </submittedName>
</protein>
<organism evidence="1 2">
    <name type="scientific">Brachionus plicatilis</name>
    <name type="common">Marine rotifer</name>
    <name type="synonym">Brachionus muelleri</name>
    <dbReference type="NCBI Taxonomy" id="10195"/>
    <lineage>
        <taxon>Eukaryota</taxon>
        <taxon>Metazoa</taxon>
        <taxon>Spiralia</taxon>
        <taxon>Gnathifera</taxon>
        <taxon>Rotifera</taxon>
        <taxon>Eurotatoria</taxon>
        <taxon>Monogononta</taxon>
        <taxon>Pseudotrocha</taxon>
        <taxon>Ploima</taxon>
        <taxon>Brachionidae</taxon>
        <taxon>Brachionus</taxon>
    </lineage>
</organism>
<gene>
    <name evidence="1" type="ORF">BpHYR1_010029</name>
</gene>
<keyword evidence="2" id="KW-1185">Reference proteome</keyword>
<dbReference type="Proteomes" id="UP000276133">
    <property type="component" value="Unassembled WGS sequence"/>
</dbReference>
<dbReference type="AlphaFoldDB" id="A0A3M7QEW7"/>
<comment type="caution">
    <text evidence="1">The sequence shown here is derived from an EMBL/GenBank/DDBJ whole genome shotgun (WGS) entry which is preliminary data.</text>
</comment>
<name>A0A3M7QEW7_BRAPC</name>
<accession>A0A3M7QEW7</accession>
<evidence type="ECO:0000313" key="2">
    <source>
        <dbReference type="Proteomes" id="UP000276133"/>
    </source>
</evidence>
<dbReference type="EMBL" id="REGN01006367">
    <property type="protein sequence ID" value="RNA09813.1"/>
    <property type="molecule type" value="Genomic_DNA"/>
</dbReference>